<gene>
    <name evidence="1" type="ORF">BJ980_000103</name>
</gene>
<dbReference type="AlphaFoldDB" id="A0A7Y9UVH2"/>
<protein>
    <submittedName>
        <fullName evidence="1">Uncharacterized protein</fullName>
    </submittedName>
</protein>
<dbReference type="RefSeq" id="WP_179500492.1">
    <property type="nucleotide sequence ID" value="NZ_JACCAA010000001.1"/>
</dbReference>
<reference evidence="1 2" key="1">
    <citation type="submission" date="2020-07" db="EMBL/GenBank/DDBJ databases">
        <title>Sequencing the genomes of 1000 actinobacteria strains.</title>
        <authorList>
            <person name="Klenk H.-P."/>
        </authorList>
    </citation>
    <scope>NUCLEOTIDE SEQUENCE [LARGE SCALE GENOMIC DNA]</scope>
    <source>
        <strain evidence="1 2">DSM 23819</strain>
    </source>
</reference>
<keyword evidence="2" id="KW-1185">Reference proteome</keyword>
<sequence length="101" mass="11077">MHLDHSATGGTLADVDNFRELDARIPRSTPPADVQDWLDGLGATRDGEHVWVPVGALSRMGRPSDPKWISQFDKMIAYADGAGWVRTDGDTKLVRAHVVEP</sequence>
<organism evidence="1 2">
    <name type="scientific">Nocardioides daedukensis</name>
    <dbReference type="NCBI Taxonomy" id="634462"/>
    <lineage>
        <taxon>Bacteria</taxon>
        <taxon>Bacillati</taxon>
        <taxon>Actinomycetota</taxon>
        <taxon>Actinomycetes</taxon>
        <taxon>Propionibacteriales</taxon>
        <taxon>Nocardioidaceae</taxon>
        <taxon>Nocardioides</taxon>
    </lineage>
</organism>
<comment type="caution">
    <text evidence="1">The sequence shown here is derived from an EMBL/GenBank/DDBJ whole genome shotgun (WGS) entry which is preliminary data.</text>
</comment>
<dbReference type="EMBL" id="JACCAA010000001">
    <property type="protein sequence ID" value="NYG57180.1"/>
    <property type="molecule type" value="Genomic_DNA"/>
</dbReference>
<accession>A0A7Y9UVH2</accession>
<evidence type="ECO:0000313" key="1">
    <source>
        <dbReference type="EMBL" id="NYG57180.1"/>
    </source>
</evidence>
<proteinExistence type="predicted"/>
<evidence type="ECO:0000313" key="2">
    <source>
        <dbReference type="Proteomes" id="UP000540656"/>
    </source>
</evidence>
<dbReference type="Proteomes" id="UP000540656">
    <property type="component" value="Unassembled WGS sequence"/>
</dbReference>
<name>A0A7Y9UVH2_9ACTN</name>